<dbReference type="EMBL" id="BSXS01006245">
    <property type="protein sequence ID" value="GME85262.1"/>
    <property type="molecule type" value="Genomic_DNA"/>
</dbReference>
<proteinExistence type="predicted"/>
<protein>
    <submittedName>
        <fullName evidence="1">Unnamed protein product</fullName>
    </submittedName>
</protein>
<organism evidence="1 2">
    <name type="scientific">Ambrosiozyma monospora</name>
    <name type="common">Yeast</name>
    <name type="synonym">Endomycopsis monosporus</name>
    <dbReference type="NCBI Taxonomy" id="43982"/>
    <lineage>
        <taxon>Eukaryota</taxon>
        <taxon>Fungi</taxon>
        <taxon>Dikarya</taxon>
        <taxon>Ascomycota</taxon>
        <taxon>Saccharomycotina</taxon>
        <taxon>Pichiomycetes</taxon>
        <taxon>Pichiales</taxon>
        <taxon>Pichiaceae</taxon>
        <taxon>Ambrosiozyma</taxon>
    </lineage>
</organism>
<dbReference type="Proteomes" id="UP001165064">
    <property type="component" value="Unassembled WGS sequence"/>
</dbReference>
<sequence length="293" mass="31883">MLAIHPTKLQKVVSTIQKLYPIAYADSKWDNTGLLVDSSSPSSSTTTSSTNVLLTIDLTSSVLEEAISKQANVILAYHPFIFRGLKSITNSDPQQRSLIKLIQHGISVYSPHTAVDASPQGMNEWLVNGLVDDAATQFKSKSFIEPNGKFDNEVGMGRLVELKQNVGLSSIISNLKKHLGLKYVQLALRSDAESVEDVDVGKIAVCVGSGGSLFRGLKGVDLFVTGELSHHEALFFKESGASVLVCNHSNTERGFLKVLKKQLETAWVEENGKGGEQLELFVSEKDQDPLQVV</sequence>
<reference evidence="1" key="1">
    <citation type="submission" date="2023-04" db="EMBL/GenBank/DDBJ databases">
        <title>Ambrosiozyma monospora NBRC 10751.</title>
        <authorList>
            <person name="Ichikawa N."/>
            <person name="Sato H."/>
            <person name="Tonouchi N."/>
        </authorList>
    </citation>
    <scope>NUCLEOTIDE SEQUENCE</scope>
    <source>
        <strain evidence="1">NBRC 10751</strain>
    </source>
</reference>
<keyword evidence="2" id="KW-1185">Reference proteome</keyword>
<evidence type="ECO:0000313" key="1">
    <source>
        <dbReference type="EMBL" id="GME85262.1"/>
    </source>
</evidence>
<gene>
    <name evidence="1" type="ORF">Amon02_000749100</name>
</gene>
<accession>A0ACB5TBU3</accession>
<comment type="caution">
    <text evidence="1">The sequence shown here is derived from an EMBL/GenBank/DDBJ whole genome shotgun (WGS) entry which is preliminary data.</text>
</comment>
<name>A0ACB5TBU3_AMBMO</name>
<evidence type="ECO:0000313" key="2">
    <source>
        <dbReference type="Proteomes" id="UP001165064"/>
    </source>
</evidence>